<evidence type="ECO:0000256" key="5">
    <source>
        <dbReference type="ARBA" id="ARBA00023163"/>
    </source>
</evidence>
<sequence length="737" mass="82251">MLMFSHLNADAFESPKKFDGRKRPRVREPVACNHCRKAKVRCDRKSPCQQCRDRGIDTQCAYSRAKGSAFSVAEPPRSLVSSSSTDVNLLALKQLAPRSSNGKISTVSHANNAFTGSDFKTRLIGGTHWMAVCNDLPVVGAMLKKTVDFQPTWRTFAEVKSLLRTANSVPAGVNRDGKKLLNLLPDQLTCEKWIRRFCETYGRIYHVVDQNFLITELEEILNAPVDTNEVHISRTLLIIAIAMQIDESERLRGRLILQEVENRIYTSPPFQKPCIGVMQVLLLLLIMKTITASDTDNIYGLMGIMGLTTQMALSMGLHRDPALFPDVNPYYAEVRKRLWACFFRLNLDYCIRSGSQFGIRLEDVDCPLPRPINLQTLDSGTMRMSAPLLKQAQDASDQAFNIAAMKLAIVRAPLHQQLCSTTPQLSSEIQDEMRVSCHRILRGLPPNLLETALSCSPIEKIQQALLAVHVNSFMIIIAHNNVLGVSPHKSQRDDLYEAWDNSVPILYQMQEVLQSGSEISNMAYHLLWTDLARATLTACLVIARLRSINLETIVSNGPSPTLAMFRQLLLKSHESLSQILAGRYRLGPVAAKTRLVLAVATTITTSLVNDSGGTHQNSKLIHLGITAAGEVVTEMERSLKREQQESTHAWLEFNDNDTTRSTALLNAPTPLLTNWTEHVQPPHPLLQTLLPTDCDFYLGSKSPDLGLQSDLGVSYSMAPFELTSTIQSTPNLWWEDI</sequence>
<dbReference type="CDD" id="cd00067">
    <property type="entry name" value="GAL4"/>
    <property type="match status" value="1"/>
</dbReference>
<dbReference type="InterPro" id="IPR001138">
    <property type="entry name" value="Zn2Cys6_DnaBD"/>
</dbReference>
<name>A0A093XG20_TALMA</name>
<evidence type="ECO:0000256" key="3">
    <source>
        <dbReference type="ARBA" id="ARBA00023015"/>
    </source>
</evidence>
<dbReference type="InterPro" id="IPR050613">
    <property type="entry name" value="Sec_Metabolite_Reg"/>
</dbReference>
<dbReference type="PROSITE" id="PS50048">
    <property type="entry name" value="ZN2_CY6_FUNGAL_2"/>
    <property type="match status" value="1"/>
</dbReference>
<dbReference type="HOGENOM" id="CLU_329843_0_0_1"/>
<accession>A0A093XG20</accession>
<proteinExistence type="predicted"/>
<dbReference type="CDD" id="cd12148">
    <property type="entry name" value="fungal_TF_MHR"/>
    <property type="match status" value="1"/>
</dbReference>
<dbReference type="Gene3D" id="4.10.240.10">
    <property type="entry name" value="Zn(2)-C6 fungal-type DNA-binding domain"/>
    <property type="match status" value="1"/>
</dbReference>
<comment type="subcellular location">
    <subcellularLocation>
        <location evidence="1">Nucleus</location>
    </subcellularLocation>
</comment>
<reference evidence="8" key="2">
    <citation type="journal article" date="2014" name="PLoS Genet.">
        <title>Signature gene expression reveals novel clues to the molecular mechanisms of dimorphic transition in Penicillium marneffei.</title>
        <authorList>
            <person name="Yang E."/>
            <person name="Wang G."/>
            <person name="Cai J."/>
            <person name="Woo P.C."/>
            <person name="Lau S.K."/>
            <person name="Yuen K.-Y."/>
            <person name="Chow W.-N."/>
            <person name="Lin X."/>
        </authorList>
    </citation>
    <scope>NUCLEOTIDE SEQUENCE</scope>
    <source>
        <strain evidence="8">PM1</strain>
    </source>
</reference>
<keyword evidence="5" id="KW-0804">Transcription</keyword>
<evidence type="ECO:0000256" key="2">
    <source>
        <dbReference type="ARBA" id="ARBA00022723"/>
    </source>
</evidence>
<organism evidence="8">
    <name type="scientific">Talaromyces marneffei PM1</name>
    <dbReference type="NCBI Taxonomy" id="1077442"/>
    <lineage>
        <taxon>Eukaryota</taxon>
        <taxon>Fungi</taxon>
        <taxon>Dikarya</taxon>
        <taxon>Ascomycota</taxon>
        <taxon>Pezizomycotina</taxon>
        <taxon>Eurotiomycetes</taxon>
        <taxon>Eurotiomycetidae</taxon>
        <taxon>Eurotiales</taxon>
        <taxon>Trichocomaceae</taxon>
        <taxon>Talaromyces</taxon>
        <taxon>Talaromyces sect. Talaromyces</taxon>
    </lineage>
</organism>
<dbReference type="InterPro" id="IPR007219">
    <property type="entry name" value="XnlR_reg_dom"/>
</dbReference>
<dbReference type="GO" id="GO:0008270">
    <property type="term" value="F:zinc ion binding"/>
    <property type="evidence" value="ECO:0007669"/>
    <property type="project" value="InterPro"/>
</dbReference>
<keyword evidence="3" id="KW-0805">Transcription regulation</keyword>
<dbReference type="PANTHER" id="PTHR31001:SF58">
    <property type="entry name" value="ZN(II)2CYS6 TRANSCRIPTION FACTOR (EUROFUNG)"/>
    <property type="match status" value="1"/>
</dbReference>
<keyword evidence="4" id="KW-0238">DNA-binding</keyword>
<dbReference type="SUPFAM" id="SSF57701">
    <property type="entry name" value="Zn2/Cys6 DNA-binding domain"/>
    <property type="match status" value="1"/>
</dbReference>
<dbReference type="SMART" id="SM00066">
    <property type="entry name" value="GAL4"/>
    <property type="match status" value="1"/>
</dbReference>
<protein>
    <submittedName>
        <fullName evidence="8">Transcription activator of gluconeogenesis ERT1</fullName>
    </submittedName>
</protein>
<evidence type="ECO:0000313" key="8">
    <source>
        <dbReference type="EMBL" id="KFX44158.1"/>
    </source>
</evidence>
<gene>
    <name evidence="8" type="ORF">GQ26_0300710</name>
</gene>
<comment type="caution">
    <text evidence="8">The sequence shown here is derived from an EMBL/GenBank/DDBJ whole genome shotgun (WGS) entry which is preliminary data.</text>
</comment>
<dbReference type="PANTHER" id="PTHR31001">
    <property type="entry name" value="UNCHARACTERIZED TRANSCRIPTIONAL REGULATORY PROTEIN"/>
    <property type="match status" value="1"/>
</dbReference>
<dbReference type="SMART" id="SM00906">
    <property type="entry name" value="Fungal_trans"/>
    <property type="match status" value="1"/>
</dbReference>
<evidence type="ECO:0000256" key="6">
    <source>
        <dbReference type="ARBA" id="ARBA00023242"/>
    </source>
</evidence>
<dbReference type="AlphaFoldDB" id="A0A093XG20"/>
<evidence type="ECO:0000259" key="7">
    <source>
        <dbReference type="PROSITE" id="PS50048"/>
    </source>
</evidence>
<keyword evidence="2" id="KW-0479">Metal-binding</keyword>
<dbReference type="GO" id="GO:0005634">
    <property type="term" value="C:nucleus"/>
    <property type="evidence" value="ECO:0007669"/>
    <property type="project" value="UniProtKB-SubCell"/>
</dbReference>
<dbReference type="GO" id="GO:0006351">
    <property type="term" value="P:DNA-templated transcription"/>
    <property type="evidence" value="ECO:0007669"/>
    <property type="project" value="InterPro"/>
</dbReference>
<keyword evidence="6" id="KW-0539">Nucleus</keyword>
<evidence type="ECO:0000256" key="4">
    <source>
        <dbReference type="ARBA" id="ARBA00023125"/>
    </source>
</evidence>
<dbReference type="EMBL" id="JPOX01000030">
    <property type="protein sequence ID" value="KFX44158.1"/>
    <property type="molecule type" value="Genomic_DNA"/>
</dbReference>
<evidence type="ECO:0000256" key="1">
    <source>
        <dbReference type="ARBA" id="ARBA00004123"/>
    </source>
</evidence>
<dbReference type="eggNOG" id="ENOG502SIJ3">
    <property type="taxonomic scope" value="Eukaryota"/>
</dbReference>
<dbReference type="GO" id="GO:0003677">
    <property type="term" value="F:DNA binding"/>
    <property type="evidence" value="ECO:0007669"/>
    <property type="project" value="UniProtKB-KW"/>
</dbReference>
<dbReference type="Pfam" id="PF00172">
    <property type="entry name" value="Zn_clus"/>
    <property type="match status" value="1"/>
</dbReference>
<dbReference type="Pfam" id="PF04082">
    <property type="entry name" value="Fungal_trans"/>
    <property type="match status" value="1"/>
</dbReference>
<dbReference type="PROSITE" id="PS00463">
    <property type="entry name" value="ZN2_CY6_FUNGAL_1"/>
    <property type="match status" value="1"/>
</dbReference>
<dbReference type="InterPro" id="IPR036864">
    <property type="entry name" value="Zn2-C6_fun-type_DNA-bd_sf"/>
</dbReference>
<feature type="domain" description="Zn(2)-C6 fungal-type" evidence="7">
    <location>
        <begin position="31"/>
        <end position="62"/>
    </location>
</feature>
<dbReference type="GO" id="GO:0000981">
    <property type="term" value="F:DNA-binding transcription factor activity, RNA polymerase II-specific"/>
    <property type="evidence" value="ECO:0007669"/>
    <property type="project" value="InterPro"/>
</dbReference>
<reference key="1">
    <citation type="journal article" date="2014" name="PLoS Genet.">
        <title>Signature Gene Expression Reveals Novel Clues to the Molecular Mechanisms of Dimorphic Transition in Penicillium marneffei.</title>
        <authorList>
            <person name="Yang E."/>
            <person name="Wang G."/>
            <person name="Cai J."/>
            <person name="Woo P.C."/>
            <person name="Lau S.K."/>
            <person name="Yuen K.-Y."/>
            <person name="Chow W.-N."/>
            <person name="Lin X."/>
        </authorList>
    </citation>
    <scope>NUCLEOTIDE SEQUENCE [LARGE SCALE GENOMIC DNA]</scope>
    <source>
        <strain>PM1</strain>
    </source>
</reference>